<sequence length="141" mass="15113">MRPQETEARVWRQLDGATPRHAKHSSLFGGPADECRSRQRGGGGGGGGGRALIRQNHFNSGGSENRHTRILSVNLRNKASERFKEEAAAAAAGRARLGRGRRGHGRAGAALAAARLASSTSRYIDSFRASIRITVTCPLRI</sequence>
<evidence type="ECO:0000313" key="2">
    <source>
        <dbReference type="EMBL" id="GBP27980.1"/>
    </source>
</evidence>
<feature type="compositionally biased region" description="Gly residues" evidence="1">
    <location>
        <begin position="40"/>
        <end position="50"/>
    </location>
</feature>
<dbReference type="AlphaFoldDB" id="A0A4C1UP32"/>
<feature type="region of interest" description="Disordered" evidence="1">
    <location>
        <begin position="1"/>
        <end position="66"/>
    </location>
</feature>
<organism evidence="2 3">
    <name type="scientific">Eumeta variegata</name>
    <name type="common">Bagworm moth</name>
    <name type="synonym">Eumeta japonica</name>
    <dbReference type="NCBI Taxonomy" id="151549"/>
    <lineage>
        <taxon>Eukaryota</taxon>
        <taxon>Metazoa</taxon>
        <taxon>Ecdysozoa</taxon>
        <taxon>Arthropoda</taxon>
        <taxon>Hexapoda</taxon>
        <taxon>Insecta</taxon>
        <taxon>Pterygota</taxon>
        <taxon>Neoptera</taxon>
        <taxon>Endopterygota</taxon>
        <taxon>Lepidoptera</taxon>
        <taxon>Glossata</taxon>
        <taxon>Ditrysia</taxon>
        <taxon>Tineoidea</taxon>
        <taxon>Psychidae</taxon>
        <taxon>Oiketicinae</taxon>
        <taxon>Eumeta</taxon>
    </lineage>
</organism>
<dbReference type="Proteomes" id="UP000299102">
    <property type="component" value="Unassembled WGS sequence"/>
</dbReference>
<feature type="compositionally biased region" description="Basic and acidic residues" evidence="1">
    <location>
        <begin position="1"/>
        <end position="12"/>
    </location>
</feature>
<comment type="caution">
    <text evidence="2">The sequence shown here is derived from an EMBL/GenBank/DDBJ whole genome shotgun (WGS) entry which is preliminary data.</text>
</comment>
<evidence type="ECO:0000256" key="1">
    <source>
        <dbReference type="SAM" id="MobiDB-lite"/>
    </source>
</evidence>
<reference evidence="2 3" key="1">
    <citation type="journal article" date="2019" name="Commun. Biol.">
        <title>The bagworm genome reveals a unique fibroin gene that provides high tensile strength.</title>
        <authorList>
            <person name="Kono N."/>
            <person name="Nakamura H."/>
            <person name="Ohtoshi R."/>
            <person name="Tomita M."/>
            <person name="Numata K."/>
            <person name="Arakawa K."/>
        </authorList>
    </citation>
    <scope>NUCLEOTIDE SEQUENCE [LARGE SCALE GENOMIC DNA]</scope>
</reference>
<accession>A0A4C1UP32</accession>
<protein>
    <submittedName>
        <fullName evidence="2">Uncharacterized protein</fullName>
    </submittedName>
</protein>
<evidence type="ECO:0000313" key="3">
    <source>
        <dbReference type="Proteomes" id="UP000299102"/>
    </source>
</evidence>
<name>A0A4C1UP32_EUMVA</name>
<proteinExistence type="predicted"/>
<dbReference type="EMBL" id="BGZK01000201">
    <property type="protein sequence ID" value="GBP27980.1"/>
    <property type="molecule type" value="Genomic_DNA"/>
</dbReference>
<gene>
    <name evidence="2" type="ORF">EVAR_83611_1</name>
</gene>
<keyword evidence="3" id="KW-1185">Reference proteome</keyword>